<gene>
    <name evidence="2" type="ORF">ACFFIA_34775</name>
</gene>
<organism evidence="2 3">
    <name type="scientific">Phytohabitans kaempferiae</name>
    <dbReference type="NCBI Taxonomy" id="1620943"/>
    <lineage>
        <taxon>Bacteria</taxon>
        <taxon>Bacillati</taxon>
        <taxon>Actinomycetota</taxon>
        <taxon>Actinomycetes</taxon>
        <taxon>Micromonosporales</taxon>
        <taxon>Micromonosporaceae</taxon>
    </lineage>
</organism>
<accession>A0ABV6MDI9</accession>
<dbReference type="RefSeq" id="WP_377259545.1">
    <property type="nucleotide sequence ID" value="NZ_JBHLUH010000076.1"/>
</dbReference>
<reference evidence="2 3" key="1">
    <citation type="submission" date="2024-09" db="EMBL/GenBank/DDBJ databases">
        <authorList>
            <person name="Sun Q."/>
            <person name="Mori K."/>
        </authorList>
    </citation>
    <scope>NUCLEOTIDE SEQUENCE [LARGE SCALE GENOMIC DNA]</scope>
    <source>
        <strain evidence="2 3">TBRC 3947</strain>
    </source>
</reference>
<feature type="region of interest" description="Disordered" evidence="1">
    <location>
        <begin position="84"/>
        <end position="113"/>
    </location>
</feature>
<proteinExistence type="predicted"/>
<feature type="compositionally biased region" description="Low complexity" evidence="1">
    <location>
        <begin position="103"/>
        <end position="113"/>
    </location>
</feature>
<evidence type="ECO:0000313" key="3">
    <source>
        <dbReference type="Proteomes" id="UP001589867"/>
    </source>
</evidence>
<keyword evidence="3" id="KW-1185">Reference proteome</keyword>
<comment type="caution">
    <text evidence="2">The sequence shown here is derived from an EMBL/GenBank/DDBJ whole genome shotgun (WGS) entry which is preliminary data.</text>
</comment>
<evidence type="ECO:0000256" key="1">
    <source>
        <dbReference type="SAM" id="MobiDB-lite"/>
    </source>
</evidence>
<dbReference type="Proteomes" id="UP001589867">
    <property type="component" value="Unassembled WGS sequence"/>
</dbReference>
<name>A0ABV6MDI9_9ACTN</name>
<evidence type="ECO:0000313" key="2">
    <source>
        <dbReference type="EMBL" id="MFC0532797.1"/>
    </source>
</evidence>
<dbReference type="EMBL" id="JBHLUH010000076">
    <property type="protein sequence ID" value="MFC0532797.1"/>
    <property type="molecule type" value="Genomic_DNA"/>
</dbReference>
<protein>
    <submittedName>
        <fullName evidence="2">Uncharacterized protein</fullName>
    </submittedName>
</protein>
<sequence>MVREQFAFIEQRPGCRVEVQNDSLLTVIAYILADLTFEVILEWRDMYASAMVGRTMGGGRPPGHLVHFGLRVRYHLSDLLPTEAEASRSGTAPVTKRQRTRRTTQAAASNTNSAELLDRMAEPIAALAAALAESFDGVCAKARRGFAESEEHRTLNPPPVPPHACPGLVGLLEDFDSLIQYNPVLREIQHWRSPTKSITLTKCPACGKDLPRSLRSDLHGAMTEVPPDAVGVRRLPDEMHNDEWWRRRGL</sequence>